<dbReference type="EMBL" id="CALNXJ010000001">
    <property type="protein sequence ID" value="CAH3031726.1"/>
    <property type="molecule type" value="Genomic_DNA"/>
</dbReference>
<gene>
    <name evidence="1" type="ORF">PMEA_00000507</name>
</gene>
<proteinExistence type="predicted"/>
<protein>
    <submittedName>
        <fullName evidence="1">Uncharacterized protein</fullName>
    </submittedName>
</protein>
<reference evidence="1 2" key="1">
    <citation type="submission" date="2022-05" db="EMBL/GenBank/DDBJ databases">
        <authorList>
            <consortium name="Genoscope - CEA"/>
            <person name="William W."/>
        </authorList>
    </citation>
    <scope>NUCLEOTIDE SEQUENCE [LARGE SCALE GENOMIC DNA]</scope>
</reference>
<dbReference type="AlphaFoldDB" id="A0AAU9VNH5"/>
<evidence type="ECO:0000313" key="2">
    <source>
        <dbReference type="Proteomes" id="UP001159428"/>
    </source>
</evidence>
<comment type="caution">
    <text evidence="1">The sequence shown here is derived from an EMBL/GenBank/DDBJ whole genome shotgun (WGS) entry which is preliminary data.</text>
</comment>
<dbReference type="Proteomes" id="UP001159428">
    <property type="component" value="Unassembled WGS sequence"/>
</dbReference>
<keyword evidence="2" id="KW-1185">Reference proteome</keyword>
<evidence type="ECO:0000313" key="1">
    <source>
        <dbReference type="EMBL" id="CAH3031726.1"/>
    </source>
</evidence>
<name>A0AAU9VNH5_9CNID</name>
<accession>A0AAU9VNH5</accession>
<sequence>MELELTVKNVRNLTKTTDNAMNMIAPVNNFAHCLFKQINKRLNGTLISNQTDTFHYKAYLQALSNYNRQEGETISNSYGLYNAIDFKIFTVTDIVRGTADQQHQHNKIVMYPSTRSKIRTWSFRAEGRVPEIPNMFNDRIPNFPAFSNPIWSDPHVGDIIWKVWLLRMVRRRRRWKRSY</sequence>
<organism evidence="1 2">
    <name type="scientific">Pocillopora meandrina</name>
    <dbReference type="NCBI Taxonomy" id="46732"/>
    <lineage>
        <taxon>Eukaryota</taxon>
        <taxon>Metazoa</taxon>
        <taxon>Cnidaria</taxon>
        <taxon>Anthozoa</taxon>
        <taxon>Hexacorallia</taxon>
        <taxon>Scleractinia</taxon>
        <taxon>Astrocoeniina</taxon>
        <taxon>Pocilloporidae</taxon>
        <taxon>Pocillopora</taxon>
    </lineage>
</organism>